<keyword evidence="2" id="KW-1185">Reference proteome</keyword>
<accession>A0A9W9YZC5</accession>
<organism evidence="1 2">
    <name type="scientific">Desmophyllum pertusum</name>
    <dbReference type="NCBI Taxonomy" id="174260"/>
    <lineage>
        <taxon>Eukaryota</taxon>
        <taxon>Metazoa</taxon>
        <taxon>Cnidaria</taxon>
        <taxon>Anthozoa</taxon>
        <taxon>Hexacorallia</taxon>
        <taxon>Scleractinia</taxon>
        <taxon>Caryophylliina</taxon>
        <taxon>Caryophylliidae</taxon>
        <taxon>Desmophyllum</taxon>
    </lineage>
</organism>
<evidence type="ECO:0000313" key="2">
    <source>
        <dbReference type="Proteomes" id="UP001163046"/>
    </source>
</evidence>
<protein>
    <recommendedName>
        <fullName evidence="3">CMP/dCMP-type deaminase domain-containing protein</fullName>
    </recommendedName>
</protein>
<reference evidence="1" key="1">
    <citation type="submission" date="2023-01" db="EMBL/GenBank/DDBJ databases">
        <title>Genome assembly of the deep-sea coral Lophelia pertusa.</title>
        <authorList>
            <person name="Herrera S."/>
            <person name="Cordes E."/>
        </authorList>
    </citation>
    <scope>NUCLEOTIDE SEQUENCE</scope>
    <source>
        <strain evidence="1">USNM1676648</strain>
        <tissue evidence="1">Polyp</tissue>
    </source>
</reference>
<dbReference type="AlphaFoldDB" id="A0A9W9YZC5"/>
<evidence type="ECO:0008006" key="3">
    <source>
        <dbReference type="Google" id="ProtNLM"/>
    </source>
</evidence>
<proteinExistence type="predicted"/>
<gene>
    <name evidence="1" type="ORF">OS493_020582</name>
</gene>
<dbReference type="OrthoDB" id="5956704at2759"/>
<dbReference type="Proteomes" id="UP001163046">
    <property type="component" value="Unassembled WGS sequence"/>
</dbReference>
<sequence length="201" mass="22422">MANSATGLRSPSPEDFDLTAILKSGVPGGFWPTESVVLVVARGKDGKIVSRKVFKSTGTHAYKQSIVELEESPPAGLKDLLLVSNFSPCGDCAEKLCEWVAQNAEVCVSIRFAHLHNIHVRVHQVAVDNANGLRKLVEKGVQLKALSDYDWLQLLMIDRGFAAKDEWIAKRKQVDEKNRKDLEEILQSTSLDETMEKMRLY</sequence>
<dbReference type="EMBL" id="MU826838">
    <property type="protein sequence ID" value="KAJ7372156.1"/>
    <property type="molecule type" value="Genomic_DNA"/>
</dbReference>
<dbReference type="Gene3D" id="3.40.140.10">
    <property type="entry name" value="Cytidine Deaminase, domain 2"/>
    <property type="match status" value="1"/>
</dbReference>
<comment type="caution">
    <text evidence="1">The sequence shown here is derived from an EMBL/GenBank/DDBJ whole genome shotgun (WGS) entry which is preliminary data.</text>
</comment>
<evidence type="ECO:0000313" key="1">
    <source>
        <dbReference type="EMBL" id="KAJ7372156.1"/>
    </source>
</evidence>
<dbReference type="Pfam" id="PF18775">
    <property type="entry name" value="APOBEC4"/>
    <property type="match status" value="1"/>
</dbReference>
<name>A0A9W9YZC5_9CNID</name>